<accession>A0A7K2IW79</accession>
<feature type="compositionally biased region" description="Pro residues" evidence="8">
    <location>
        <begin position="253"/>
        <end position="262"/>
    </location>
</feature>
<feature type="region of interest" description="Disordered" evidence="8">
    <location>
        <begin position="21"/>
        <end position="48"/>
    </location>
</feature>
<dbReference type="Gene3D" id="3.30.565.10">
    <property type="entry name" value="Histidine kinase-like ATPase, C-terminal domain"/>
    <property type="match status" value="1"/>
</dbReference>
<evidence type="ECO:0000256" key="4">
    <source>
        <dbReference type="ARBA" id="ARBA00022679"/>
    </source>
</evidence>
<dbReference type="EC" id="2.7.13.3" evidence="2"/>
<keyword evidence="5" id="KW-0812">Transmembrane</keyword>
<evidence type="ECO:0000256" key="3">
    <source>
        <dbReference type="ARBA" id="ARBA00022553"/>
    </source>
</evidence>
<feature type="compositionally biased region" description="Low complexity" evidence="8">
    <location>
        <begin position="223"/>
        <end position="235"/>
    </location>
</feature>
<dbReference type="GO" id="GO:0000160">
    <property type="term" value="P:phosphorelay signal transduction system"/>
    <property type="evidence" value="ECO:0007669"/>
    <property type="project" value="TreeGrafter"/>
</dbReference>
<feature type="compositionally biased region" description="Low complexity" evidence="8">
    <location>
        <begin position="345"/>
        <end position="370"/>
    </location>
</feature>
<dbReference type="SMART" id="SM00387">
    <property type="entry name" value="HATPase_c"/>
    <property type="match status" value="1"/>
</dbReference>
<feature type="region of interest" description="Disordered" evidence="8">
    <location>
        <begin position="786"/>
        <end position="923"/>
    </location>
</feature>
<dbReference type="InterPro" id="IPR003594">
    <property type="entry name" value="HATPase_dom"/>
</dbReference>
<gene>
    <name evidence="10" type="ORF">GTW20_17895</name>
</gene>
<feature type="region of interest" description="Disordered" evidence="8">
    <location>
        <begin position="484"/>
        <end position="539"/>
    </location>
</feature>
<dbReference type="InterPro" id="IPR050428">
    <property type="entry name" value="TCS_sensor_his_kinase"/>
</dbReference>
<dbReference type="EMBL" id="WWHY01000001">
    <property type="protein sequence ID" value="MYR34074.1"/>
    <property type="molecule type" value="Genomic_DNA"/>
</dbReference>
<feature type="region of interest" description="Disordered" evidence="8">
    <location>
        <begin position="78"/>
        <end position="399"/>
    </location>
</feature>
<evidence type="ECO:0000256" key="7">
    <source>
        <dbReference type="ARBA" id="ARBA00022989"/>
    </source>
</evidence>
<feature type="compositionally biased region" description="Basic residues" evidence="8">
    <location>
        <begin position="134"/>
        <end position="143"/>
    </location>
</feature>
<evidence type="ECO:0000256" key="2">
    <source>
        <dbReference type="ARBA" id="ARBA00012438"/>
    </source>
</evidence>
<dbReference type="PANTHER" id="PTHR45436">
    <property type="entry name" value="SENSOR HISTIDINE KINASE YKOH"/>
    <property type="match status" value="1"/>
</dbReference>
<evidence type="ECO:0000256" key="5">
    <source>
        <dbReference type="ARBA" id="ARBA00022692"/>
    </source>
</evidence>
<dbReference type="Pfam" id="PF02518">
    <property type="entry name" value="HATPase_c"/>
    <property type="match status" value="1"/>
</dbReference>
<feature type="domain" description="Histidine kinase" evidence="9">
    <location>
        <begin position="674"/>
        <end position="780"/>
    </location>
</feature>
<comment type="caution">
    <text evidence="10">The sequence shown here is derived from an EMBL/GenBank/DDBJ whole genome shotgun (WGS) entry which is preliminary data.</text>
</comment>
<dbReference type="InterPro" id="IPR036890">
    <property type="entry name" value="HATPase_C_sf"/>
</dbReference>
<keyword evidence="7" id="KW-1133">Transmembrane helix</keyword>
<feature type="compositionally biased region" description="Low complexity" evidence="8">
    <location>
        <begin position="831"/>
        <end position="844"/>
    </location>
</feature>
<evidence type="ECO:0000313" key="10">
    <source>
        <dbReference type="EMBL" id="MYR34074.1"/>
    </source>
</evidence>
<dbReference type="GO" id="GO:0005886">
    <property type="term" value="C:plasma membrane"/>
    <property type="evidence" value="ECO:0007669"/>
    <property type="project" value="TreeGrafter"/>
</dbReference>
<evidence type="ECO:0000259" key="9">
    <source>
        <dbReference type="PROSITE" id="PS50109"/>
    </source>
</evidence>
<dbReference type="PANTHER" id="PTHR45436:SF5">
    <property type="entry name" value="SENSOR HISTIDINE KINASE TRCS"/>
    <property type="match status" value="1"/>
</dbReference>
<feature type="compositionally biased region" description="Basic and acidic residues" evidence="8">
    <location>
        <begin position="880"/>
        <end position="923"/>
    </location>
</feature>
<keyword evidence="6" id="KW-0418">Kinase</keyword>
<keyword evidence="10" id="KW-0547">Nucleotide-binding</keyword>
<feature type="compositionally biased region" description="Pro residues" evidence="8">
    <location>
        <begin position="334"/>
        <end position="344"/>
    </location>
</feature>
<name>A0A7K2IW79_9ACTN</name>
<dbReference type="GO" id="GO:0004673">
    <property type="term" value="F:protein histidine kinase activity"/>
    <property type="evidence" value="ECO:0007669"/>
    <property type="project" value="UniProtKB-EC"/>
</dbReference>
<keyword evidence="10" id="KW-0067">ATP-binding</keyword>
<keyword evidence="7" id="KW-0472">Membrane</keyword>
<dbReference type="PROSITE" id="PS50109">
    <property type="entry name" value="HIS_KIN"/>
    <property type="match status" value="1"/>
</dbReference>
<evidence type="ECO:0000256" key="8">
    <source>
        <dbReference type="SAM" id="MobiDB-lite"/>
    </source>
</evidence>
<feature type="compositionally biased region" description="Low complexity" evidence="8">
    <location>
        <begin position="793"/>
        <end position="807"/>
    </location>
</feature>
<dbReference type="InterPro" id="IPR005467">
    <property type="entry name" value="His_kinase_dom"/>
</dbReference>
<dbReference type="GO" id="GO:0005524">
    <property type="term" value="F:ATP binding"/>
    <property type="evidence" value="ECO:0007669"/>
    <property type="project" value="UniProtKB-KW"/>
</dbReference>
<reference evidence="10 11" key="1">
    <citation type="journal article" date="2019" name="Nat. Commun.">
        <title>The antimicrobial potential of Streptomyces from insect microbiomes.</title>
        <authorList>
            <person name="Chevrette M.G."/>
            <person name="Carlson C.M."/>
            <person name="Ortega H.E."/>
            <person name="Thomas C."/>
            <person name="Ananiev G.E."/>
            <person name="Barns K.J."/>
            <person name="Book A.J."/>
            <person name="Cagnazzo J."/>
            <person name="Carlos C."/>
            <person name="Flanigan W."/>
            <person name="Grubbs K.J."/>
            <person name="Horn H.A."/>
            <person name="Hoffmann F.M."/>
            <person name="Klassen J.L."/>
            <person name="Knack J.J."/>
            <person name="Lewin G.R."/>
            <person name="McDonald B.R."/>
            <person name="Muller L."/>
            <person name="Melo W.G.P."/>
            <person name="Pinto-Tomas A.A."/>
            <person name="Schmitz A."/>
            <person name="Wendt-Pienkowski E."/>
            <person name="Wildman S."/>
            <person name="Zhao M."/>
            <person name="Zhang F."/>
            <person name="Bugni T.S."/>
            <person name="Andes D.R."/>
            <person name="Pupo M.T."/>
            <person name="Currie C.R."/>
        </authorList>
    </citation>
    <scope>NUCLEOTIDE SEQUENCE [LARGE SCALE GENOMIC DNA]</scope>
    <source>
        <strain evidence="10 11">SID5840</strain>
    </source>
</reference>
<dbReference type="Proteomes" id="UP000467124">
    <property type="component" value="Unassembled WGS sequence"/>
</dbReference>
<evidence type="ECO:0000313" key="11">
    <source>
        <dbReference type="Proteomes" id="UP000467124"/>
    </source>
</evidence>
<dbReference type="SUPFAM" id="SSF55874">
    <property type="entry name" value="ATPase domain of HSP90 chaperone/DNA topoisomerase II/histidine kinase"/>
    <property type="match status" value="1"/>
</dbReference>
<proteinExistence type="predicted"/>
<protein>
    <recommendedName>
        <fullName evidence="2">histidine kinase</fullName>
        <ecNumber evidence="2">2.7.13.3</ecNumber>
    </recommendedName>
</protein>
<feature type="compositionally biased region" description="Gly residues" evidence="8">
    <location>
        <begin position="814"/>
        <end position="830"/>
    </location>
</feature>
<evidence type="ECO:0000256" key="6">
    <source>
        <dbReference type="ARBA" id="ARBA00022777"/>
    </source>
</evidence>
<comment type="catalytic activity">
    <reaction evidence="1">
        <text>ATP + protein L-histidine = ADP + protein N-phospho-L-histidine.</text>
        <dbReference type="EC" id="2.7.13.3"/>
    </reaction>
</comment>
<keyword evidence="3" id="KW-0597">Phosphoprotein</keyword>
<keyword evidence="4" id="KW-0808">Transferase</keyword>
<feature type="compositionally biased region" description="Polar residues" evidence="8">
    <location>
        <begin position="177"/>
        <end position="186"/>
    </location>
</feature>
<organism evidence="10 11">
    <name type="scientific">Nocardiopsis alba</name>
    <dbReference type="NCBI Taxonomy" id="53437"/>
    <lineage>
        <taxon>Bacteria</taxon>
        <taxon>Bacillati</taxon>
        <taxon>Actinomycetota</taxon>
        <taxon>Actinomycetes</taxon>
        <taxon>Streptosporangiales</taxon>
        <taxon>Nocardiopsidaceae</taxon>
        <taxon>Nocardiopsis</taxon>
    </lineage>
</organism>
<evidence type="ECO:0000256" key="1">
    <source>
        <dbReference type="ARBA" id="ARBA00000085"/>
    </source>
</evidence>
<dbReference type="AlphaFoldDB" id="A0A7K2IW79"/>
<feature type="compositionally biased region" description="Basic and acidic residues" evidence="8">
    <location>
        <begin position="371"/>
        <end position="386"/>
    </location>
</feature>
<sequence>MEEQELGGVRTLVLRIRGPVAARGDGRRGPTETVEAFPRRSGRLAARDRSWPPMASSLVRAVVRGRRQSAHLIRGDEIVAQAQSPHERDDLPLAKMMSTEDGRGARREGRFRRAISRMVKSQEPPSPETEQGHPVHKPVHPHSHSPDRKSDGEETSATEPPTGPFSASAENGYRPTSRVSVPNPYTTRRVEVDDVDTGANPVGQWRGVGLDEPEPRSKPTLATTDTMTETPSSPESTERPEAPVPPTTEQRPTPGPSAPPVEPARLLAEPAQRTQPQPHHQPTEVAMPEASGAPRPEADRPISQGAPAPSSYAGPSEPAYDPRGQEPPAHHPQQPAPQGPPPAYDPYAQQGHPFQGHVPPGYGHQGQGYPARHEPAPYQPQRHEGHAPPAHYPSPYQQRVDYPVVPPYPAPQPAPYPHPLVAYQNAYPAPYQPPGYVLPGQPVVYPGQFHPYGQPVQHVIVLSAGQQPQVITAESAATLFAERSETTASEEVAQNKALTGSESVEESTDESRAKTEEETPSPSAAEDTDSSTEVASEKDEIAKAKAEVAEAVSEVLRDSKGELLNEALAGLAMRDLSLVDALLEMVESLETDAQDPDLLDKLFQIDNFATRMRRNGENLLVLTGHDGGESDAHDEIVPLLDVARAATSEIKDYPRVSLGKLPQTSITGLAADDISHLLAELLDNATANSPEHSQVVISAQEMDDGRLMIIVEDEGVGIPEAQLVELNSRLDGEPVLDDEVPKHMGLYVASRIAQKHGLETRLESRSFRGVSAYTIIPKDLLRVATTRQPGQARTSTTPATNTPASRTVPQQPSYGGGANGTTGNGAGGNSGPKASPAASGGNSSVTSAGLPRRSATPHGSPLRMMPHPGALSDNPPPPPKGREDTPPRLTGEARAEQIRDELGDFLDGERAALEGKDLEDGKE</sequence>
<feature type="compositionally biased region" description="Basic and acidic residues" evidence="8">
    <location>
        <begin position="85"/>
        <end position="108"/>
    </location>
</feature>